<dbReference type="EMBL" id="CM003102">
    <property type="protein sequence ID" value="KUI69369.1"/>
    <property type="molecule type" value="Genomic_DNA"/>
</dbReference>
<protein>
    <submittedName>
        <fullName evidence="2">Uncharacterized protein</fullName>
    </submittedName>
</protein>
<keyword evidence="1" id="KW-0812">Transmembrane</keyword>
<feature type="transmembrane region" description="Helical" evidence="1">
    <location>
        <begin position="23"/>
        <end position="45"/>
    </location>
</feature>
<accession>A0A194VYT2</accession>
<evidence type="ECO:0000256" key="1">
    <source>
        <dbReference type="SAM" id="Phobius"/>
    </source>
</evidence>
<keyword evidence="3" id="KW-1185">Reference proteome</keyword>
<dbReference type="Proteomes" id="UP000078559">
    <property type="component" value="Chromosome 5"/>
</dbReference>
<reference evidence="2" key="1">
    <citation type="submission" date="2014-12" db="EMBL/GenBank/DDBJ databases">
        <title>Genome Sequence of Valsa Canker Pathogens Uncovers a Specific Adaption of Colonization on Woody Bark.</title>
        <authorList>
            <person name="Yin Z."/>
            <person name="Liu H."/>
            <person name="Gao X."/>
            <person name="Li Z."/>
            <person name="Song N."/>
            <person name="Ke X."/>
            <person name="Dai Q."/>
            <person name="Wu Y."/>
            <person name="Sun Y."/>
            <person name="Xu J.-R."/>
            <person name="Kang Z.K."/>
            <person name="Wang L."/>
            <person name="Huang L."/>
        </authorList>
    </citation>
    <scope>NUCLEOTIDE SEQUENCE [LARGE SCALE GENOMIC DNA]</scope>
    <source>
        <strain evidence="2">03-8</strain>
    </source>
</reference>
<evidence type="ECO:0000313" key="2">
    <source>
        <dbReference type="EMBL" id="KUI69369.1"/>
    </source>
</evidence>
<proteinExistence type="predicted"/>
<dbReference type="OrthoDB" id="5146428at2759"/>
<gene>
    <name evidence="2" type="ORF">VM1G_11649</name>
</gene>
<evidence type="ECO:0000313" key="3">
    <source>
        <dbReference type="Proteomes" id="UP000078559"/>
    </source>
</evidence>
<name>A0A194VYT2_CYTMA</name>
<sequence length="663" mass="71032">MRDDISENLDSDLLLHSLGSDSVICPVIVVFFFEFVIVHGFLVLFRPLLATIVADDGLFLFRKIEHEPFFLLLQAVEKALEDTDDEGGKVLAVHLGKRTPENEARLAESRISEVQRLLASLHEIHDIRLELLRANCRGDAAHGVENTTSEIQLIFAVLDLDEGAQGGHGVFEVGGEALLHGAGDGTQSASSGALDLEVGMSQEVANGSNELRSVLLHDIRVETRRESIQRSAGTAHDFNILLLSLSVGGAGTSGLDVVEDGLNKSIAVVRQLLCHLVGDAGQADESGVADPGVGVIEQTNDDGHDHLELGGEGLEQRHDDLARRQVARKLVKEGQSSASGGDVVLVLIIIDLGENLHAFEGQLGAHVFHGLDLHAAVADGLGQEGKSLATNLVVGVLVGSKIAGHEGHQVPQVRAKKDWLVGKELLEDLKRLFGTLIVAVLNGILQHVDHGGDEVLDGRHDCLVLLGLNQHQDGTNRHHGVNADVSALRVLDGIGKEGKQLANLVGKGRRVFLQNGIDYVGADLAMGNIGGVAGKGEERRDKFWPRVLIGVQIEAGNTGDDARLRVPAPGVLLFHSSLDQMLTDAGLLLSGYLLPVFWNESGSLDGGLLAKVDIVICADDLDKEEQRLGLRVEVLLELRRDGLDPLGISCKMRQEHSAMEVDG</sequence>
<keyword evidence="1" id="KW-1133">Transmembrane helix</keyword>
<keyword evidence="1" id="KW-0472">Membrane</keyword>
<organism evidence="2 3">
    <name type="scientific">Cytospora mali</name>
    <name type="common">Apple Valsa canker fungus</name>
    <name type="synonym">Valsa mali</name>
    <dbReference type="NCBI Taxonomy" id="578113"/>
    <lineage>
        <taxon>Eukaryota</taxon>
        <taxon>Fungi</taxon>
        <taxon>Dikarya</taxon>
        <taxon>Ascomycota</taxon>
        <taxon>Pezizomycotina</taxon>
        <taxon>Sordariomycetes</taxon>
        <taxon>Sordariomycetidae</taxon>
        <taxon>Diaporthales</taxon>
        <taxon>Cytosporaceae</taxon>
        <taxon>Cytospora</taxon>
    </lineage>
</organism>
<dbReference type="AlphaFoldDB" id="A0A194VYT2"/>